<keyword evidence="3" id="KW-1185">Reference proteome</keyword>
<protein>
    <submittedName>
        <fullName evidence="2">Uncharacterized protein</fullName>
    </submittedName>
</protein>
<evidence type="ECO:0000313" key="3">
    <source>
        <dbReference type="Proteomes" id="UP000199754"/>
    </source>
</evidence>
<dbReference type="AlphaFoldDB" id="A0A221JZK4"/>
<dbReference type="KEGG" id="spse:SULPSESMR1_01352"/>
<evidence type="ECO:0000313" key="2">
    <source>
        <dbReference type="EMBL" id="ASM72172.1"/>
    </source>
</evidence>
<gene>
    <name evidence="2" type="ORF">SULPSESMR1_01352</name>
</gene>
<evidence type="ECO:0000256" key="1">
    <source>
        <dbReference type="SAM" id="MobiDB-lite"/>
    </source>
</evidence>
<dbReference type="RefSeq" id="WP_089420121.1">
    <property type="nucleotide sequence ID" value="NZ_CP022415.1"/>
</dbReference>
<feature type="region of interest" description="Disordered" evidence="1">
    <location>
        <begin position="26"/>
        <end position="53"/>
    </location>
</feature>
<sequence length="69" mass="7632">MIYGFIEIGCPMLLRVCQNDPQSVIKDDRQHQAKDPVEEGKSNFPNSSAKALSAQRRVKLQAPAFSCPA</sequence>
<reference evidence="2 3" key="1">
    <citation type="submission" date="2017-07" db="EMBL/GenBank/DDBJ databases">
        <title>Genome Sequence of Sulfitobacter pseudonitzschiae Strain SMR1 Isolated from a culture of the Diatom Skeletonema marinoi.</title>
        <authorList>
            <person name="Topel M."/>
            <person name="Pinder M.I.M."/>
            <person name="Johansson O.N."/>
            <person name="Kourtchenko O."/>
            <person name="Godhe A."/>
            <person name="Clarke A.K."/>
        </authorList>
    </citation>
    <scope>NUCLEOTIDE SEQUENCE [LARGE SCALE GENOMIC DNA]</scope>
    <source>
        <strain evidence="2 3">SMR1</strain>
    </source>
</reference>
<accession>A0A221JZK4</accession>
<feature type="compositionally biased region" description="Basic and acidic residues" evidence="1">
    <location>
        <begin position="26"/>
        <end position="41"/>
    </location>
</feature>
<organism evidence="2 3">
    <name type="scientific">Pseudosulfitobacter pseudonitzschiae</name>
    <dbReference type="NCBI Taxonomy" id="1402135"/>
    <lineage>
        <taxon>Bacteria</taxon>
        <taxon>Pseudomonadati</taxon>
        <taxon>Pseudomonadota</taxon>
        <taxon>Alphaproteobacteria</taxon>
        <taxon>Rhodobacterales</taxon>
        <taxon>Roseobacteraceae</taxon>
        <taxon>Pseudosulfitobacter</taxon>
    </lineage>
</organism>
<proteinExistence type="predicted"/>
<dbReference type="Proteomes" id="UP000199754">
    <property type="component" value="Chromosome"/>
</dbReference>
<name>A0A221JZK4_9RHOB</name>
<dbReference type="EMBL" id="CP022415">
    <property type="protein sequence ID" value="ASM72172.1"/>
    <property type="molecule type" value="Genomic_DNA"/>
</dbReference>